<dbReference type="STRING" id="624147.SAMN04487970_104615"/>
<evidence type="ECO:0000313" key="2">
    <source>
        <dbReference type="Proteomes" id="UP000198601"/>
    </source>
</evidence>
<keyword evidence="2" id="KW-1185">Reference proteome</keyword>
<reference evidence="2" key="1">
    <citation type="submission" date="2016-10" db="EMBL/GenBank/DDBJ databases">
        <authorList>
            <person name="Varghese N."/>
            <person name="Submissions S."/>
        </authorList>
    </citation>
    <scope>NUCLEOTIDE SEQUENCE [LARGE SCALE GENOMIC DNA]</scope>
    <source>
        <strain evidence="2">CGMCC 1.8946</strain>
    </source>
</reference>
<gene>
    <name evidence="1" type="ORF">SAMN04487970_104615</name>
</gene>
<dbReference type="Gene3D" id="3.20.20.370">
    <property type="entry name" value="Glycoside hydrolase/deacetylase"/>
    <property type="match status" value="1"/>
</dbReference>
<dbReference type="SUPFAM" id="SSF88713">
    <property type="entry name" value="Glycoside hydrolase/deacetylase"/>
    <property type="match status" value="1"/>
</dbReference>
<dbReference type="InterPro" id="IPR018695">
    <property type="entry name" value="DUF2194"/>
</dbReference>
<dbReference type="InterPro" id="IPR011330">
    <property type="entry name" value="Glyco_hydro/deAcase_b/a-brl"/>
</dbReference>
<organism evidence="1 2">
    <name type="scientific">Paenibacillus tianmuensis</name>
    <dbReference type="NCBI Taxonomy" id="624147"/>
    <lineage>
        <taxon>Bacteria</taxon>
        <taxon>Bacillati</taxon>
        <taxon>Bacillota</taxon>
        <taxon>Bacilli</taxon>
        <taxon>Bacillales</taxon>
        <taxon>Paenibacillaceae</taxon>
        <taxon>Paenibacillus</taxon>
    </lineage>
</organism>
<evidence type="ECO:0000313" key="1">
    <source>
        <dbReference type="EMBL" id="SCW78213.1"/>
    </source>
</evidence>
<protein>
    <recommendedName>
        <fullName evidence="3">DUF2194 domain-containing protein</fullName>
    </recommendedName>
</protein>
<dbReference type="EMBL" id="FMTT01000046">
    <property type="protein sequence ID" value="SCW78213.1"/>
    <property type="molecule type" value="Genomic_DNA"/>
</dbReference>
<dbReference type="AlphaFoldDB" id="A0A1G4T9U6"/>
<dbReference type="RefSeq" id="WP_090675578.1">
    <property type="nucleotide sequence ID" value="NZ_FMTT01000046.1"/>
</dbReference>
<accession>A0A1G4T9U6</accession>
<evidence type="ECO:0008006" key="3">
    <source>
        <dbReference type="Google" id="ProtNLM"/>
    </source>
</evidence>
<proteinExistence type="predicted"/>
<dbReference type="GO" id="GO:0005975">
    <property type="term" value="P:carbohydrate metabolic process"/>
    <property type="evidence" value="ECO:0007669"/>
    <property type="project" value="InterPro"/>
</dbReference>
<sequence length="615" mass="69257">MSPKFRLHRNVYIIILSVLLMAAVIQIARSEYVLQFSHNEVLAESAKRAATAASENTLTRTSVRPYCLVFDSTEEYSVKVKNNADRTLKYMKKPVQSFDVRSGETFRPDSCAATVLSIEQLKLLGDPDVLARYVEQGGYAFFAVRPELDDTLYRLYRKMGILAIGEFKDSDGIQLTSNVLIGEAGLILDDSFITNPTLTVELDEKSRVLAKTAEGVPLLWDFAYGQGKFMTFNGAMLQEKINRGMLAGAISLLEPDFIYPVFNSKIMYIDDFPAPISQGTDTGIDVEIYRTYRRDIPTFYKQIWWPDMLKAAKQNDIKYTAVLIESYHDQIDPPFEYPTDADSNGLISYGREVIKSGGEIGLHGYNHQSLTLSQEVADEFNYKPWKSIGHMADSIAEAVRFMGAAFPKYKMLSYVPPSNVLSPEGREALKQGWPSIAVIASLYGEDASGIAYVQEFEMTQDGILEMPRVTSGYFNQPFERWAEANTITALGIFSHFIHPDDLLDPKRNRNLSWEEMYEQYSSILARVKQTHPWLRSMTSTEAAVDMKQVLASDVAWSREGNRLRGQIAPFQGKAYFVLRTDKKIGKLTGSSVRKIDDGTYLVTAGKANFEIELGE</sequence>
<dbReference type="OrthoDB" id="9761886at2"/>
<dbReference type="Proteomes" id="UP000198601">
    <property type="component" value="Unassembled WGS sequence"/>
</dbReference>
<dbReference type="Pfam" id="PF09960">
    <property type="entry name" value="DUF2194"/>
    <property type="match status" value="2"/>
</dbReference>
<name>A0A1G4T9U6_9BACL</name>
<dbReference type="CDD" id="cd10924">
    <property type="entry name" value="CE4_COG4878"/>
    <property type="match status" value="1"/>
</dbReference>